<dbReference type="SUPFAM" id="SSF141868">
    <property type="entry name" value="EAL domain-like"/>
    <property type="match status" value="1"/>
</dbReference>
<dbReference type="NCBIfam" id="TIGR00229">
    <property type="entry name" value="sensory_box"/>
    <property type="match status" value="1"/>
</dbReference>
<evidence type="ECO:0000256" key="1">
    <source>
        <dbReference type="SAM" id="Phobius"/>
    </source>
</evidence>
<dbReference type="InterPro" id="IPR000014">
    <property type="entry name" value="PAS"/>
</dbReference>
<gene>
    <name evidence="4" type="ORF">GGR30_001395</name>
</gene>
<protein>
    <submittedName>
        <fullName evidence="4">Diguanylate cyclase (GGDEF)-like protein/PAS domain S-box-containing protein</fullName>
    </submittedName>
</protein>
<proteinExistence type="predicted"/>
<dbReference type="InterPro" id="IPR050706">
    <property type="entry name" value="Cyclic-di-GMP_PDE-like"/>
</dbReference>
<dbReference type="Proteomes" id="UP000530571">
    <property type="component" value="Unassembled WGS sequence"/>
</dbReference>
<evidence type="ECO:0000313" key="5">
    <source>
        <dbReference type="Proteomes" id="UP000530571"/>
    </source>
</evidence>
<dbReference type="Pfam" id="PF00990">
    <property type="entry name" value="GGDEF"/>
    <property type="match status" value="1"/>
</dbReference>
<dbReference type="PROSITE" id="PS50883">
    <property type="entry name" value="EAL"/>
    <property type="match status" value="1"/>
</dbReference>
<feature type="transmembrane region" description="Helical" evidence="1">
    <location>
        <begin position="12"/>
        <end position="33"/>
    </location>
</feature>
<accession>A0A7W6P9K6</accession>
<reference evidence="4 5" key="1">
    <citation type="submission" date="2020-08" db="EMBL/GenBank/DDBJ databases">
        <title>Genomic Encyclopedia of Type Strains, Phase IV (KMG-IV): sequencing the most valuable type-strain genomes for metagenomic binning, comparative biology and taxonomic classification.</title>
        <authorList>
            <person name="Goeker M."/>
        </authorList>
    </citation>
    <scope>NUCLEOTIDE SEQUENCE [LARGE SCALE GENOMIC DNA]</scope>
    <source>
        <strain evidence="4 5">DSM 28101</strain>
    </source>
</reference>
<dbReference type="Gene3D" id="3.20.20.450">
    <property type="entry name" value="EAL domain"/>
    <property type="match status" value="1"/>
</dbReference>
<dbReference type="RefSeq" id="WP_183483900.1">
    <property type="nucleotide sequence ID" value="NZ_JACIDZ010000003.1"/>
</dbReference>
<dbReference type="CDD" id="cd00130">
    <property type="entry name" value="PAS"/>
    <property type="match status" value="1"/>
</dbReference>
<dbReference type="InterPro" id="IPR035965">
    <property type="entry name" value="PAS-like_dom_sf"/>
</dbReference>
<feature type="domain" description="EAL" evidence="2">
    <location>
        <begin position="501"/>
        <end position="756"/>
    </location>
</feature>
<feature type="transmembrane region" description="Helical" evidence="1">
    <location>
        <begin position="140"/>
        <end position="161"/>
    </location>
</feature>
<dbReference type="GO" id="GO:0071111">
    <property type="term" value="F:cyclic-guanylate-specific phosphodiesterase activity"/>
    <property type="evidence" value="ECO:0007669"/>
    <property type="project" value="InterPro"/>
</dbReference>
<feature type="domain" description="GGDEF" evidence="3">
    <location>
        <begin position="359"/>
        <end position="492"/>
    </location>
</feature>
<dbReference type="CDD" id="cd01949">
    <property type="entry name" value="GGDEF"/>
    <property type="match status" value="1"/>
</dbReference>
<dbReference type="PANTHER" id="PTHR33121">
    <property type="entry name" value="CYCLIC DI-GMP PHOSPHODIESTERASE PDEF"/>
    <property type="match status" value="1"/>
</dbReference>
<dbReference type="InterPro" id="IPR001633">
    <property type="entry name" value="EAL_dom"/>
</dbReference>
<dbReference type="PROSITE" id="PS50887">
    <property type="entry name" value="GGDEF"/>
    <property type="match status" value="1"/>
</dbReference>
<organism evidence="4 5">
    <name type="scientific">Martelella radicis</name>
    <dbReference type="NCBI Taxonomy" id="1397476"/>
    <lineage>
        <taxon>Bacteria</taxon>
        <taxon>Pseudomonadati</taxon>
        <taxon>Pseudomonadota</taxon>
        <taxon>Alphaproteobacteria</taxon>
        <taxon>Hyphomicrobiales</taxon>
        <taxon>Aurantimonadaceae</taxon>
        <taxon>Martelella</taxon>
    </lineage>
</organism>
<dbReference type="InterPro" id="IPR000160">
    <property type="entry name" value="GGDEF_dom"/>
</dbReference>
<keyword evidence="1" id="KW-1133">Transmembrane helix</keyword>
<dbReference type="SMART" id="SM00052">
    <property type="entry name" value="EAL"/>
    <property type="match status" value="1"/>
</dbReference>
<evidence type="ECO:0000259" key="3">
    <source>
        <dbReference type="PROSITE" id="PS50887"/>
    </source>
</evidence>
<dbReference type="InterPro" id="IPR043128">
    <property type="entry name" value="Rev_trsase/Diguanyl_cyclase"/>
</dbReference>
<dbReference type="InterPro" id="IPR035919">
    <property type="entry name" value="EAL_sf"/>
</dbReference>
<dbReference type="Pfam" id="PF00563">
    <property type="entry name" value="EAL"/>
    <property type="match status" value="1"/>
</dbReference>
<evidence type="ECO:0000259" key="2">
    <source>
        <dbReference type="PROSITE" id="PS50883"/>
    </source>
</evidence>
<dbReference type="Gene3D" id="3.30.450.20">
    <property type="entry name" value="PAS domain"/>
    <property type="match status" value="1"/>
</dbReference>
<dbReference type="PANTHER" id="PTHR33121:SF70">
    <property type="entry name" value="SIGNALING PROTEIN YKOW"/>
    <property type="match status" value="1"/>
</dbReference>
<evidence type="ECO:0000313" key="4">
    <source>
        <dbReference type="EMBL" id="MBB4121481.1"/>
    </source>
</evidence>
<dbReference type="SUPFAM" id="SSF55785">
    <property type="entry name" value="PYP-like sensor domain (PAS domain)"/>
    <property type="match status" value="1"/>
</dbReference>
<dbReference type="Gene3D" id="3.30.70.270">
    <property type="match status" value="1"/>
</dbReference>
<dbReference type="SUPFAM" id="SSF55073">
    <property type="entry name" value="Nucleotide cyclase"/>
    <property type="match status" value="1"/>
</dbReference>
<dbReference type="SMART" id="SM00267">
    <property type="entry name" value="GGDEF"/>
    <property type="match status" value="1"/>
</dbReference>
<dbReference type="NCBIfam" id="TIGR00254">
    <property type="entry name" value="GGDEF"/>
    <property type="match status" value="1"/>
</dbReference>
<name>A0A7W6P9K6_9HYPH</name>
<sequence length="756" mass="81761">MISLRSHKDVLIALAGACVTSLALLIVSLYSLWNIETDRLQLSRNIAQLAEISAPALAISLTAADYTAIETIAAAIKSSPEIEKLEIRDRTGALELALADENIDGSLASLTRPLLADPASGDEQIGLIRLYFSNRTAAGVGFWLMSIAALVATIFLFWVTWRLARTFGPRPAPKSVQPRETAGMPGDDSGLLPKGIFSISQKETAPPFGHLFESETHMASLISDEGRLVAASAAWLARGGYRREAVSGADIADFIVDPDRDMITKRLADMRTERRPQKGTLRFRHADGTASDVWFAATAVSTPEGETFTLAVTQDISELTGLSGKPVTAEFSDYLTGLANRVGFEKMLASLVSDAAPESSLACLVIDLDRFKSINDHHGYSAGEELLRAFVKRSNQALQKAALSARLGGDEFAIAVVGPDAAITARSIADAVHATTAEPFLVGPAAITVTASIGIAHFPEDAADADDLIRFAAIAATSRKAEGGNGIRVFEPQMLASRKKRTETEADILRGVEENLFEPSFQPITCLASGQIIGFEALMRLNHPEKGLIPPGEFIAVAEETKWIDHAGRQLFSKALSGLCALSRKRGDDRLHITVNLSPVQLTPDKVAFMERELAAYGIDASRLTVEITEAVFMEDNDRISESLRRLKEMGCRIALDDFGTGYSSLAYLTRFHVDTIKIDQTFTKGLTHSDPALAARSRRLIEGIVAIARKMDCTMVAEGVEDEEQSLQVLTIGVQYGQGYLFAPPLPLHEALKRV</sequence>
<dbReference type="CDD" id="cd01948">
    <property type="entry name" value="EAL"/>
    <property type="match status" value="1"/>
</dbReference>
<dbReference type="AlphaFoldDB" id="A0A7W6P9K6"/>
<dbReference type="EMBL" id="JACIDZ010000003">
    <property type="protein sequence ID" value="MBB4121481.1"/>
    <property type="molecule type" value="Genomic_DNA"/>
</dbReference>
<keyword evidence="1" id="KW-0472">Membrane</keyword>
<comment type="caution">
    <text evidence="4">The sequence shown here is derived from an EMBL/GenBank/DDBJ whole genome shotgun (WGS) entry which is preliminary data.</text>
</comment>
<keyword evidence="1" id="KW-0812">Transmembrane</keyword>
<dbReference type="InterPro" id="IPR029787">
    <property type="entry name" value="Nucleotide_cyclase"/>
</dbReference>
<keyword evidence="5" id="KW-1185">Reference proteome</keyword>